<dbReference type="SUPFAM" id="SSF57850">
    <property type="entry name" value="RING/U-box"/>
    <property type="match status" value="1"/>
</dbReference>
<dbReference type="Proteomes" id="UP001176940">
    <property type="component" value="Unassembled WGS sequence"/>
</dbReference>
<gene>
    <name evidence="8" type="ORF">RIMI_LOCUS18302741</name>
</gene>
<evidence type="ECO:0000256" key="1">
    <source>
        <dbReference type="ARBA" id="ARBA00022723"/>
    </source>
</evidence>
<evidence type="ECO:0000313" key="9">
    <source>
        <dbReference type="Proteomes" id="UP001176940"/>
    </source>
</evidence>
<dbReference type="InterPro" id="IPR013083">
    <property type="entry name" value="Znf_RING/FYVE/PHD"/>
</dbReference>
<feature type="domain" description="RING-type" evidence="7">
    <location>
        <begin position="14"/>
        <end position="56"/>
    </location>
</feature>
<dbReference type="InterPro" id="IPR001841">
    <property type="entry name" value="Znf_RING"/>
</dbReference>
<dbReference type="Gene3D" id="3.30.160.60">
    <property type="entry name" value="Classic Zinc Finger"/>
    <property type="match status" value="1"/>
</dbReference>
<keyword evidence="1" id="KW-0479">Metal-binding</keyword>
<comment type="caution">
    <text evidence="8">The sequence shown here is derived from an EMBL/GenBank/DDBJ whole genome shotgun (WGS) entry which is preliminary data.</text>
</comment>
<feature type="coiled-coil region" evidence="5">
    <location>
        <begin position="210"/>
        <end position="305"/>
    </location>
</feature>
<feature type="region of interest" description="Disordered" evidence="6">
    <location>
        <begin position="448"/>
        <end position="500"/>
    </location>
</feature>
<dbReference type="Pfam" id="PF13445">
    <property type="entry name" value="zf-RING_UBOX"/>
    <property type="match status" value="1"/>
</dbReference>
<dbReference type="PROSITE" id="PS00518">
    <property type="entry name" value="ZF_RING_1"/>
    <property type="match status" value="1"/>
</dbReference>
<sequence>MATALDEMAEELTCSICLSLFTSPVTLPCAHNFCHQCLDLTWKGAEGSSYSCPQCRDVFSSKPELKKNTVLTNLVSQLRTVQMEDPDNLPEEEEEELEHEPETPDKGTVLCDSCRKMAASKTCLTCMASFCQEHLMPHLQSPAFLDHLLSQPLGDLKDRKCVEHNKLMDHFCWDHGQCVCCYCALSHKACKTYPLQEAKQQKELHYMNVLKSMNQKIEKATRTAEEVQNEQRQLLEITRKKKQQLEDEYEEIKGLIDEERRRSMAKIEEEEQKVTNKFNFTQSVLTKKRQEYERMRSRVQSLLQEQDDLRFLKVNEALGSAETQRSRKASMEEKPASVQDGGPSGGKLSAHGGEADLTEEGWALQRPRESVSTYASRVMSHLREYEDASKTLRRLRQELRCTSAKAAGASRPRKTQFQAEVKRLKLEINDLQVRKAFIREKSGPFKEKLINEDRFREMADNREQRQMGLQPESQVDDDDDDDDDDQQKAPPGSPLRLRSH</sequence>
<proteinExistence type="predicted"/>
<dbReference type="InterPro" id="IPR051051">
    <property type="entry name" value="E3_ubiq-ligase_TRIM/RNF"/>
</dbReference>
<keyword evidence="5" id="KW-0175">Coiled coil</keyword>
<dbReference type="Gene3D" id="4.10.830.40">
    <property type="match status" value="1"/>
</dbReference>
<keyword evidence="9" id="KW-1185">Reference proteome</keyword>
<dbReference type="PANTHER" id="PTHR25465:SF77">
    <property type="entry name" value="E3 UBIQUITIN_ISG15 LIGASE TRIM25"/>
    <property type="match status" value="1"/>
</dbReference>
<feature type="compositionally biased region" description="Basic and acidic residues" evidence="6">
    <location>
        <begin position="448"/>
        <end position="465"/>
    </location>
</feature>
<feature type="compositionally biased region" description="Acidic residues" evidence="6">
    <location>
        <begin position="474"/>
        <end position="485"/>
    </location>
</feature>
<dbReference type="CDD" id="cd16597">
    <property type="entry name" value="RING-HC_TRIM25_C-IV"/>
    <property type="match status" value="1"/>
</dbReference>
<dbReference type="Gene3D" id="3.30.40.10">
    <property type="entry name" value="Zinc/RING finger domain, C3HC4 (zinc finger)"/>
    <property type="match status" value="1"/>
</dbReference>
<feature type="region of interest" description="Disordered" evidence="6">
    <location>
        <begin position="320"/>
        <end position="353"/>
    </location>
</feature>
<name>A0ABN9MAC3_9NEOB</name>
<dbReference type="PANTHER" id="PTHR25465">
    <property type="entry name" value="B-BOX DOMAIN CONTAINING"/>
    <property type="match status" value="1"/>
</dbReference>
<evidence type="ECO:0000256" key="4">
    <source>
        <dbReference type="PROSITE-ProRule" id="PRU00175"/>
    </source>
</evidence>
<dbReference type="InterPro" id="IPR027370">
    <property type="entry name" value="Znf-RING_euk"/>
</dbReference>
<evidence type="ECO:0000256" key="5">
    <source>
        <dbReference type="SAM" id="Coils"/>
    </source>
</evidence>
<dbReference type="EMBL" id="CAUEEQ010055488">
    <property type="protein sequence ID" value="CAJ0962570.1"/>
    <property type="molecule type" value="Genomic_DNA"/>
</dbReference>
<dbReference type="PROSITE" id="PS50089">
    <property type="entry name" value="ZF_RING_2"/>
    <property type="match status" value="1"/>
</dbReference>
<feature type="compositionally biased region" description="Acidic residues" evidence="6">
    <location>
        <begin position="84"/>
        <end position="99"/>
    </location>
</feature>
<keyword evidence="3" id="KW-0862">Zinc</keyword>
<accession>A0ABN9MAC3</accession>
<dbReference type="SMART" id="SM00184">
    <property type="entry name" value="RING"/>
    <property type="match status" value="1"/>
</dbReference>
<evidence type="ECO:0000313" key="8">
    <source>
        <dbReference type="EMBL" id="CAJ0962570.1"/>
    </source>
</evidence>
<organism evidence="8 9">
    <name type="scientific">Ranitomeya imitator</name>
    <name type="common">mimic poison frog</name>
    <dbReference type="NCBI Taxonomy" id="111125"/>
    <lineage>
        <taxon>Eukaryota</taxon>
        <taxon>Metazoa</taxon>
        <taxon>Chordata</taxon>
        <taxon>Craniata</taxon>
        <taxon>Vertebrata</taxon>
        <taxon>Euteleostomi</taxon>
        <taxon>Amphibia</taxon>
        <taxon>Batrachia</taxon>
        <taxon>Anura</taxon>
        <taxon>Neobatrachia</taxon>
        <taxon>Hyloidea</taxon>
        <taxon>Dendrobatidae</taxon>
        <taxon>Dendrobatinae</taxon>
        <taxon>Ranitomeya</taxon>
    </lineage>
</organism>
<dbReference type="SUPFAM" id="SSF57845">
    <property type="entry name" value="B-box zinc-binding domain"/>
    <property type="match status" value="1"/>
</dbReference>
<reference evidence="8" key="1">
    <citation type="submission" date="2023-07" db="EMBL/GenBank/DDBJ databases">
        <authorList>
            <person name="Stuckert A."/>
        </authorList>
    </citation>
    <scope>NUCLEOTIDE SEQUENCE</scope>
</reference>
<evidence type="ECO:0000256" key="2">
    <source>
        <dbReference type="ARBA" id="ARBA00022771"/>
    </source>
</evidence>
<feature type="coiled-coil region" evidence="5">
    <location>
        <begin position="378"/>
        <end position="441"/>
    </location>
</feature>
<evidence type="ECO:0000256" key="3">
    <source>
        <dbReference type="ARBA" id="ARBA00022833"/>
    </source>
</evidence>
<keyword evidence="2 4" id="KW-0863">Zinc-finger</keyword>
<feature type="region of interest" description="Disordered" evidence="6">
    <location>
        <begin position="81"/>
        <end position="105"/>
    </location>
</feature>
<protein>
    <recommendedName>
        <fullName evidence="7">RING-type domain-containing protein</fullName>
    </recommendedName>
</protein>
<evidence type="ECO:0000259" key="7">
    <source>
        <dbReference type="PROSITE" id="PS50089"/>
    </source>
</evidence>
<evidence type="ECO:0000256" key="6">
    <source>
        <dbReference type="SAM" id="MobiDB-lite"/>
    </source>
</evidence>
<dbReference type="InterPro" id="IPR017907">
    <property type="entry name" value="Znf_RING_CS"/>
</dbReference>